<feature type="domain" description="Phosphatidate phosphatase APP1 catalytic" evidence="2">
    <location>
        <begin position="191"/>
        <end position="343"/>
    </location>
</feature>
<dbReference type="InterPro" id="IPR019236">
    <property type="entry name" value="APP1_cat"/>
</dbReference>
<evidence type="ECO:0000256" key="1">
    <source>
        <dbReference type="SAM" id="SignalP"/>
    </source>
</evidence>
<dbReference type="OrthoDB" id="414243at2759"/>
<protein>
    <recommendedName>
        <fullName evidence="2">Phosphatidate phosphatase APP1 catalytic domain-containing protein</fullName>
    </recommendedName>
</protein>
<dbReference type="AlphaFoldDB" id="A0A8H5AYX8"/>
<dbReference type="PANTHER" id="PTHR28208:SF1">
    <property type="entry name" value="FILAMENT ORGANIZATION PROTEIN APP1-LIKE, PUTATIVE (AFU_ORTHOLOGUE AFUA_1G06650)-RELATED"/>
    <property type="match status" value="1"/>
</dbReference>
<proteinExistence type="predicted"/>
<keyword evidence="1" id="KW-0732">Signal</keyword>
<evidence type="ECO:0000259" key="2">
    <source>
        <dbReference type="Pfam" id="PF09949"/>
    </source>
</evidence>
<comment type="caution">
    <text evidence="3">The sequence shown here is derived from an EMBL/GenBank/DDBJ whole genome shotgun (WGS) entry which is preliminary data.</text>
</comment>
<dbReference type="GO" id="GO:0030479">
    <property type="term" value="C:actin cortical patch"/>
    <property type="evidence" value="ECO:0007669"/>
    <property type="project" value="TreeGrafter"/>
</dbReference>
<evidence type="ECO:0000313" key="3">
    <source>
        <dbReference type="EMBL" id="KAF5313515.1"/>
    </source>
</evidence>
<dbReference type="PANTHER" id="PTHR28208">
    <property type="entry name" value="PHOSPHATIDATE PHOSPHATASE APP1"/>
    <property type="match status" value="1"/>
</dbReference>
<gene>
    <name evidence="3" type="ORF">D9611_008502</name>
</gene>
<organism evidence="3 4">
    <name type="scientific">Ephemerocybe angulata</name>
    <dbReference type="NCBI Taxonomy" id="980116"/>
    <lineage>
        <taxon>Eukaryota</taxon>
        <taxon>Fungi</taxon>
        <taxon>Dikarya</taxon>
        <taxon>Basidiomycota</taxon>
        <taxon>Agaricomycotina</taxon>
        <taxon>Agaricomycetes</taxon>
        <taxon>Agaricomycetidae</taxon>
        <taxon>Agaricales</taxon>
        <taxon>Agaricineae</taxon>
        <taxon>Psathyrellaceae</taxon>
        <taxon>Ephemerocybe</taxon>
    </lineage>
</organism>
<dbReference type="InterPro" id="IPR052935">
    <property type="entry name" value="Mg2+_PAP"/>
</dbReference>
<dbReference type="GO" id="GO:0008195">
    <property type="term" value="F:phosphatidate phosphatase activity"/>
    <property type="evidence" value="ECO:0007669"/>
    <property type="project" value="InterPro"/>
</dbReference>
<dbReference type="EMBL" id="JAACJK010000224">
    <property type="protein sequence ID" value="KAF5313515.1"/>
    <property type="molecule type" value="Genomic_DNA"/>
</dbReference>
<feature type="chain" id="PRO_5034362125" description="Phosphatidate phosphatase APP1 catalytic domain-containing protein" evidence="1">
    <location>
        <begin position="20"/>
        <end position="387"/>
    </location>
</feature>
<feature type="signal peptide" evidence="1">
    <location>
        <begin position="1"/>
        <end position="19"/>
    </location>
</feature>
<accession>A0A8H5AYX8</accession>
<sequence>MRPFSFLSILALTATHSLAIPTRYITPAERGLLDAPGVLDNVVLFDAPAFPDPQNPENTLAFFQAYVSLRTPDLGVATTAITSLLSSLGINVGNDLNTLQQRIKLLASVGLPGKKVEVVVPGCELSGKLPATSVSDLGLAGAAVSLGSCVQNAIEMEASVLPGAMDSRKFTASVFPSKNSGFGVISGGSTLTDVDDTVKVSNVLDKVALLKSTFLEAPKAVSGMPELYTSLSKSLQGPQFVYVTGSAYQFYPFLNEFIDSTYASAKGPIFSQNLTVLNIPQAVEFLTSNQGTLDFKVATIDRLQTMYPQKKWLAIGDSTQKDPEAYATAFKKRDTISCIWIRRVEGADNSDARFNTAFADVPAGKFRTFNDTEIPKLADIDVAGGQC</sequence>
<dbReference type="Proteomes" id="UP000541558">
    <property type="component" value="Unassembled WGS sequence"/>
</dbReference>
<reference evidence="3 4" key="1">
    <citation type="journal article" date="2020" name="ISME J.">
        <title>Uncovering the hidden diversity of litter-decomposition mechanisms in mushroom-forming fungi.</title>
        <authorList>
            <person name="Floudas D."/>
            <person name="Bentzer J."/>
            <person name="Ahren D."/>
            <person name="Johansson T."/>
            <person name="Persson P."/>
            <person name="Tunlid A."/>
        </authorList>
    </citation>
    <scope>NUCLEOTIDE SEQUENCE [LARGE SCALE GENOMIC DNA]</scope>
    <source>
        <strain evidence="3 4">CBS 175.51</strain>
    </source>
</reference>
<evidence type="ECO:0000313" key="4">
    <source>
        <dbReference type="Proteomes" id="UP000541558"/>
    </source>
</evidence>
<name>A0A8H5AYX8_9AGAR</name>
<dbReference type="Pfam" id="PF09949">
    <property type="entry name" value="APP1_cat"/>
    <property type="match status" value="1"/>
</dbReference>
<keyword evidence="4" id="KW-1185">Reference proteome</keyword>